<dbReference type="AlphaFoldDB" id="A0A4R2BE31"/>
<evidence type="ECO:0000256" key="1">
    <source>
        <dbReference type="ARBA" id="ARBA00022679"/>
    </source>
</evidence>
<organism evidence="4 5">
    <name type="scientific">Mesobacillus foraminis</name>
    <dbReference type="NCBI Taxonomy" id="279826"/>
    <lineage>
        <taxon>Bacteria</taxon>
        <taxon>Bacillati</taxon>
        <taxon>Bacillota</taxon>
        <taxon>Bacilli</taxon>
        <taxon>Bacillales</taxon>
        <taxon>Bacillaceae</taxon>
        <taxon>Mesobacillus</taxon>
    </lineage>
</organism>
<name>A0A4R2BE31_9BACI</name>
<dbReference type="PANTHER" id="PTHR43800:SF1">
    <property type="entry name" value="PEPTIDYL-LYSINE N-ACETYLTRANSFERASE YJAB"/>
    <property type="match status" value="1"/>
</dbReference>
<dbReference type="Proteomes" id="UP000295689">
    <property type="component" value="Unassembled WGS sequence"/>
</dbReference>
<feature type="domain" description="N-acetyltransferase" evidence="3">
    <location>
        <begin position="3"/>
        <end position="132"/>
    </location>
</feature>
<reference evidence="4 5" key="1">
    <citation type="journal article" date="2015" name="Stand. Genomic Sci.">
        <title>Genomic Encyclopedia of Bacterial and Archaeal Type Strains, Phase III: the genomes of soil and plant-associated and newly described type strains.</title>
        <authorList>
            <person name="Whitman W.B."/>
            <person name="Woyke T."/>
            <person name="Klenk H.P."/>
            <person name="Zhou Y."/>
            <person name="Lilburn T.G."/>
            <person name="Beck B.J."/>
            <person name="De Vos P."/>
            <person name="Vandamme P."/>
            <person name="Eisen J.A."/>
            <person name="Garrity G."/>
            <person name="Hugenholtz P."/>
            <person name="Kyrpides N.C."/>
        </authorList>
    </citation>
    <scope>NUCLEOTIDE SEQUENCE [LARGE SCALE GENOMIC DNA]</scope>
    <source>
        <strain evidence="4 5">CV53</strain>
    </source>
</reference>
<keyword evidence="5" id="KW-1185">Reference proteome</keyword>
<comment type="caution">
    <text evidence="4">The sequence shown here is derived from an EMBL/GenBank/DDBJ whole genome shotgun (WGS) entry which is preliminary data.</text>
</comment>
<accession>A0A4R2BE31</accession>
<dbReference type="GO" id="GO:0016747">
    <property type="term" value="F:acyltransferase activity, transferring groups other than amino-acyl groups"/>
    <property type="evidence" value="ECO:0007669"/>
    <property type="project" value="InterPro"/>
</dbReference>
<dbReference type="SUPFAM" id="SSF55729">
    <property type="entry name" value="Acyl-CoA N-acyltransferases (Nat)"/>
    <property type="match status" value="1"/>
</dbReference>
<dbReference type="PROSITE" id="PS51186">
    <property type="entry name" value="GNAT"/>
    <property type="match status" value="1"/>
</dbReference>
<sequence>MLIRYKNAYKKVAMGLLSYMPSERNLRHLQGTICFYETDPSRKLYLWKEDQRIIGVIGVLLVDEYVLELQHISVLPSFRKQGIAKSMIKELMDLYPNKLLTTNEHTAECASHYGLIRYLDKTSQRHISTHIH</sequence>
<proteinExistence type="predicted"/>
<dbReference type="PANTHER" id="PTHR43800">
    <property type="entry name" value="PEPTIDYL-LYSINE N-ACETYLTRANSFERASE YJAB"/>
    <property type="match status" value="1"/>
</dbReference>
<dbReference type="Pfam" id="PF00583">
    <property type="entry name" value="Acetyltransf_1"/>
    <property type="match status" value="1"/>
</dbReference>
<keyword evidence="2" id="KW-0012">Acyltransferase</keyword>
<dbReference type="CDD" id="cd04301">
    <property type="entry name" value="NAT_SF"/>
    <property type="match status" value="1"/>
</dbReference>
<dbReference type="EMBL" id="SLVV01000006">
    <property type="protein sequence ID" value="TCN25006.1"/>
    <property type="molecule type" value="Genomic_DNA"/>
</dbReference>
<dbReference type="InterPro" id="IPR000182">
    <property type="entry name" value="GNAT_dom"/>
</dbReference>
<evidence type="ECO:0000313" key="5">
    <source>
        <dbReference type="Proteomes" id="UP000295689"/>
    </source>
</evidence>
<dbReference type="RefSeq" id="WP_132006336.1">
    <property type="nucleotide sequence ID" value="NZ_JABUHM010000004.1"/>
</dbReference>
<protein>
    <submittedName>
        <fullName evidence="4">Riboflavin biosynthesis RibT protein</fullName>
    </submittedName>
</protein>
<dbReference type="InterPro" id="IPR016181">
    <property type="entry name" value="Acyl_CoA_acyltransferase"/>
</dbReference>
<evidence type="ECO:0000259" key="3">
    <source>
        <dbReference type="PROSITE" id="PS51186"/>
    </source>
</evidence>
<gene>
    <name evidence="4" type="ORF">EV146_106208</name>
</gene>
<evidence type="ECO:0000313" key="4">
    <source>
        <dbReference type="EMBL" id="TCN25006.1"/>
    </source>
</evidence>
<dbReference type="Gene3D" id="3.40.630.30">
    <property type="match status" value="1"/>
</dbReference>
<evidence type="ECO:0000256" key="2">
    <source>
        <dbReference type="ARBA" id="ARBA00023315"/>
    </source>
</evidence>
<keyword evidence="1" id="KW-0808">Transferase</keyword>